<evidence type="ECO:0000256" key="18">
    <source>
        <dbReference type="ARBA" id="ARBA00049430"/>
    </source>
</evidence>
<comment type="similarity">
    <text evidence="3 20">Belongs to the flavin monoamine oxidase family.</text>
</comment>
<accession>A0A8C4MN04</accession>
<dbReference type="PANTHER" id="PTHR43563">
    <property type="entry name" value="AMINE OXIDASE"/>
    <property type="match status" value="1"/>
</dbReference>
<gene>
    <name evidence="22" type="primary">MAOB</name>
</gene>
<dbReference type="PANTHER" id="PTHR43563:SF1">
    <property type="entry name" value="AMINE OXIDASE [FLAVIN-CONTAINING] B"/>
    <property type="match status" value="1"/>
</dbReference>
<dbReference type="EC" id="1.4.3.-" evidence="20"/>
<evidence type="ECO:0000256" key="19">
    <source>
        <dbReference type="PIRSR" id="PIRSR601613-1"/>
    </source>
</evidence>
<evidence type="ECO:0000256" key="13">
    <source>
        <dbReference type="ARBA" id="ARBA00048032"/>
    </source>
</evidence>
<comment type="catalytic activity">
    <reaction evidence="15">
        <text>dopamine + O2 + H2O = 3,4-dihydroxyphenylacetaldehyde + H2O2 + NH4(+)</text>
        <dbReference type="Rhea" id="RHEA:27946"/>
        <dbReference type="ChEBI" id="CHEBI:15377"/>
        <dbReference type="ChEBI" id="CHEBI:15379"/>
        <dbReference type="ChEBI" id="CHEBI:16240"/>
        <dbReference type="ChEBI" id="CHEBI:27978"/>
        <dbReference type="ChEBI" id="CHEBI:28938"/>
        <dbReference type="ChEBI" id="CHEBI:59905"/>
    </reaction>
</comment>
<evidence type="ECO:0000256" key="1">
    <source>
        <dbReference type="ARBA" id="ARBA00001974"/>
    </source>
</evidence>
<evidence type="ECO:0000256" key="4">
    <source>
        <dbReference type="ARBA" id="ARBA00022630"/>
    </source>
</evidence>
<keyword evidence="4 20" id="KW-0285">Flavoprotein</keyword>
<proteinExistence type="inferred from homology"/>
<dbReference type="Pfam" id="PF01593">
    <property type="entry name" value="Amino_oxidase"/>
    <property type="match status" value="2"/>
</dbReference>
<protein>
    <recommendedName>
        <fullName evidence="20">Amine oxidase</fullName>
        <ecNumber evidence="20">1.4.3.-</ecNumber>
    </recommendedName>
</protein>
<evidence type="ECO:0000259" key="21">
    <source>
        <dbReference type="Pfam" id="PF01593"/>
    </source>
</evidence>
<feature type="binding site" evidence="19">
    <location>
        <begin position="18"/>
        <end position="19"/>
    </location>
    <ligand>
        <name>FAD</name>
        <dbReference type="ChEBI" id="CHEBI:57692"/>
    </ligand>
</feature>
<dbReference type="InterPro" id="IPR036188">
    <property type="entry name" value="FAD/NAD-bd_sf"/>
</dbReference>
<evidence type="ECO:0000256" key="17">
    <source>
        <dbReference type="ARBA" id="ARBA00049354"/>
    </source>
</evidence>
<keyword evidence="5" id="KW-1000">Mitochondrion outer membrane</keyword>
<feature type="domain" description="Amine oxidase" evidence="21">
    <location>
        <begin position="132"/>
        <end position="360"/>
    </location>
</feature>
<comment type="catalytic activity">
    <reaction evidence="12">
        <text>tyramine + O2 + H2O = (4-hydroxyphenyl)acetaldehyde + H2O2 + NH4(+)</text>
        <dbReference type="Rhea" id="RHEA:30591"/>
        <dbReference type="ChEBI" id="CHEBI:15377"/>
        <dbReference type="ChEBI" id="CHEBI:15379"/>
        <dbReference type="ChEBI" id="CHEBI:15621"/>
        <dbReference type="ChEBI" id="CHEBI:16240"/>
        <dbReference type="ChEBI" id="CHEBI:28938"/>
        <dbReference type="ChEBI" id="CHEBI:327995"/>
    </reaction>
</comment>
<dbReference type="SUPFAM" id="SSF51905">
    <property type="entry name" value="FAD/NAD(P)-binding domain"/>
    <property type="match status" value="1"/>
</dbReference>
<dbReference type="GO" id="GO:0008131">
    <property type="term" value="F:primary methylamine oxidase activity"/>
    <property type="evidence" value="ECO:0007669"/>
    <property type="project" value="UniProtKB-EC"/>
</dbReference>
<dbReference type="InterPro" id="IPR002937">
    <property type="entry name" value="Amino_oxidase"/>
</dbReference>
<dbReference type="GO" id="GO:0050660">
    <property type="term" value="F:flavin adenine dinucleotide binding"/>
    <property type="evidence" value="ECO:0007669"/>
    <property type="project" value="TreeGrafter"/>
</dbReference>
<keyword evidence="5" id="KW-0472">Membrane</keyword>
<keyword evidence="6 20" id="KW-0274">FAD</keyword>
<dbReference type="Ensembl" id="ENSEAST00005032243.1">
    <property type="protein sequence ID" value="ENSEASP00005029666.1"/>
    <property type="gene ID" value="ENSEASG00005020127.1"/>
</dbReference>
<evidence type="ECO:0000256" key="11">
    <source>
        <dbReference type="ARBA" id="ARBA00047691"/>
    </source>
</evidence>
<dbReference type="AlphaFoldDB" id="A0A8C4MN04"/>
<keyword evidence="5" id="KW-0496">Mitochondrion</keyword>
<dbReference type="InterPro" id="IPR001613">
    <property type="entry name" value="Flavin_amine_oxidase"/>
</dbReference>
<comment type="catalytic activity">
    <reaction evidence="13">
        <text>a primary methyl amine + O2 + H2O = an aldehyde + H2O2 + NH4(+)</text>
        <dbReference type="Rhea" id="RHEA:16153"/>
        <dbReference type="ChEBI" id="CHEBI:15377"/>
        <dbReference type="ChEBI" id="CHEBI:15379"/>
        <dbReference type="ChEBI" id="CHEBI:16240"/>
        <dbReference type="ChEBI" id="CHEBI:17478"/>
        <dbReference type="ChEBI" id="CHEBI:28938"/>
        <dbReference type="ChEBI" id="CHEBI:228804"/>
        <dbReference type="EC" id="1.4.3.21"/>
    </reaction>
</comment>
<evidence type="ECO:0000256" key="2">
    <source>
        <dbReference type="ARBA" id="ARBA00004362"/>
    </source>
</evidence>
<dbReference type="SUPFAM" id="SSF54373">
    <property type="entry name" value="FAD-linked reductases, C-terminal domain"/>
    <property type="match status" value="1"/>
</dbReference>
<evidence type="ECO:0000256" key="6">
    <source>
        <dbReference type="ARBA" id="ARBA00022827"/>
    </source>
</evidence>
<comment type="subunit">
    <text evidence="8">Monomer, homo- or heterodimer (containing two subunits of similar size). Each subunit contains a covalently bound flavin. Enzymatically active as monomer.</text>
</comment>
<name>A0A8C4MN04_EQUAS</name>
<evidence type="ECO:0000256" key="20">
    <source>
        <dbReference type="RuleBase" id="RU362067"/>
    </source>
</evidence>
<evidence type="ECO:0000256" key="16">
    <source>
        <dbReference type="ARBA" id="ARBA00048979"/>
    </source>
</evidence>
<sequence length="456" mass="51611">MAAAKLLHDSGLNVIVLEARDRVGGRTYTIRNQNVKYVDLGGSYVGPTQNRILRLAKELGLETYKVNEVERLIHHVKAKSYPFRGPFPPAWNPIAYLDHNNLWRTMDDMGREIPSDAPWKAPLAEEWDYMTMKELLDKICRQGKPHLKRVLQVDRTASAKGETLGKKAKTTHQQCLTMLFFFQAKYVISAVPPILGMKIHFKPPLPMMRNQLITRVPLGSVIKCMVYYKEPFWRKKDYCGTMIIEGEEAPIAYTLDDTKPDGSYAAIMGLKKLCELYAKVLGSQEALQPVHYEEKNWCEEQYSGGCYTTYFPPGIMTQYGRVLRQPVGRIYFAGTETATHWSGYMEGAVEAGERAAREILHALGKIPEDEIWQSEPESVDVPAQPITTTFLERHLPSVPGLLRLIGEEGSVKLCQTSNHRKHSISLSIFGPCLISLTWFSTLSHPFPSLLPPESLQ</sequence>
<dbReference type="Gene3D" id="3.50.50.60">
    <property type="entry name" value="FAD/NAD(P)-binding domain"/>
    <property type="match status" value="2"/>
</dbReference>
<evidence type="ECO:0000256" key="5">
    <source>
        <dbReference type="ARBA" id="ARBA00022787"/>
    </source>
</evidence>
<comment type="catalytic activity">
    <reaction evidence="10">
        <text>(R)-adrenaline + O2 + H2O = (R)-3,4-dihydroxymandelaldehyde + methylamine + H2O2</text>
        <dbReference type="Rhea" id="RHEA:51168"/>
        <dbReference type="ChEBI" id="CHEBI:15377"/>
        <dbReference type="ChEBI" id="CHEBI:15379"/>
        <dbReference type="ChEBI" id="CHEBI:16240"/>
        <dbReference type="ChEBI" id="CHEBI:59338"/>
        <dbReference type="ChEBI" id="CHEBI:71406"/>
        <dbReference type="ChEBI" id="CHEBI:180943"/>
    </reaction>
</comment>
<dbReference type="Gene3D" id="6.10.250.130">
    <property type="match status" value="1"/>
</dbReference>
<evidence type="ECO:0000256" key="7">
    <source>
        <dbReference type="ARBA" id="ARBA00023002"/>
    </source>
</evidence>
<dbReference type="PRINTS" id="PR00757">
    <property type="entry name" value="AMINEOXDASEF"/>
</dbReference>
<dbReference type="InterPro" id="IPR050703">
    <property type="entry name" value="Flavin_MAO"/>
</dbReference>
<evidence type="ECO:0000256" key="8">
    <source>
        <dbReference type="ARBA" id="ARBA00025863"/>
    </source>
</evidence>
<comment type="catalytic activity">
    <reaction evidence="18">
        <text>N-acetylputrescine + O2 + H2O = 4-acetamidobutanal + H2O2 + NH4(+)</text>
        <dbReference type="Rhea" id="RHEA:70283"/>
        <dbReference type="ChEBI" id="CHEBI:7386"/>
        <dbReference type="ChEBI" id="CHEBI:15377"/>
        <dbReference type="ChEBI" id="CHEBI:15379"/>
        <dbReference type="ChEBI" id="CHEBI:16240"/>
        <dbReference type="ChEBI" id="CHEBI:28938"/>
        <dbReference type="ChEBI" id="CHEBI:58263"/>
    </reaction>
    <physiologicalReaction direction="left-to-right" evidence="18">
        <dbReference type="Rhea" id="RHEA:70284"/>
    </physiologicalReaction>
</comment>
<comment type="subcellular location">
    <subcellularLocation>
        <location evidence="2">Mitochondrion outer membrane</location>
        <topology evidence="2">Single-pass type IV membrane protein</topology>
        <orientation evidence="2">Cytoplasmic side</orientation>
    </subcellularLocation>
</comment>
<comment type="cofactor">
    <cofactor evidence="1 20">
        <name>FAD</name>
        <dbReference type="ChEBI" id="CHEBI:57692"/>
    </cofactor>
</comment>
<comment type="catalytic activity">
    <reaction evidence="16">
        <text>2-phenylethylamine + O2 + H2O = 2-phenylacetaldehyde + H2O2 + NH4(+)</text>
        <dbReference type="Rhea" id="RHEA:25265"/>
        <dbReference type="ChEBI" id="CHEBI:15377"/>
        <dbReference type="ChEBI" id="CHEBI:15379"/>
        <dbReference type="ChEBI" id="CHEBI:16240"/>
        <dbReference type="ChEBI" id="CHEBI:16424"/>
        <dbReference type="ChEBI" id="CHEBI:28938"/>
        <dbReference type="ChEBI" id="CHEBI:225237"/>
    </reaction>
</comment>
<evidence type="ECO:0000256" key="3">
    <source>
        <dbReference type="ARBA" id="ARBA00005995"/>
    </source>
</evidence>
<evidence type="ECO:0000256" key="12">
    <source>
        <dbReference type="ARBA" id="ARBA00047794"/>
    </source>
</evidence>
<evidence type="ECO:0000313" key="22">
    <source>
        <dbReference type="Ensembl" id="ENSEASP00005029666.1"/>
    </source>
</evidence>
<dbReference type="Gene3D" id="3.90.660.10">
    <property type="match status" value="2"/>
</dbReference>
<keyword evidence="7 20" id="KW-0560">Oxidoreductase</keyword>
<organism evidence="22">
    <name type="scientific">Equus asinus asinus</name>
    <dbReference type="NCBI Taxonomy" id="83772"/>
    <lineage>
        <taxon>Eukaryota</taxon>
        <taxon>Metazoa</taxon>
        <taxon>Chordata</taxon>
        <taxon>Craniata</taxon>
        <taxon>Vertebrata</taxon>
        <taxon>Euteleostomi</taxon>
        <taxon>Mammalia</taxon>
        <taxon>Eutheria</taxon>
        <taxon>Laurasiatheria</taxon>
        <taxon>Perissodactyla</taxon>
        <taxon>Equidae</taxon>
        <taxon>Equus</taxon>
    </lineage>
</organism>
<evidence type="ECO:0000256" key="10">
    <source>
        <dbReference type="ARBA" id="ARBA00047410"/>
    </source>
</evidence>
<dbReference type="GO" id="GO:0097621">
    <property type="term" value="F:monoamine oxidase activity"/>
    <property type="evidence" value="ECO:0007669"/>
    <property type="project" value="UniProtKB-EC"/>
</dbReference>
<feature type="domain" description="Amine oxidase" evidence="21">
    <location>
        <begin position="1"/>
        <end position="96"/>
    </location>
</feature>
<evidence type="ECO:0000256" key="15">
    <source>
        <dbReference type="ARBA" id="ARBA00048466"/>
    </source>
</evidence>
<dbReference type="GO" id="GO:0005741">
    <property type="term" value="C:mitochondrial outer membrane"/>
    <property type="evidence" value="ECO:0007669"/>
    <property type="project" value="UniProtKB-SubCell"/>
</dbReference>
<dbReference type="Gene3D" id="1.10.405.10">
    <property type="entry name" value="Guanine Nucleotide Dissociation Inhibitor, domain 1"/>
    <property type="match status" value="1"/>
</dbReference>
<reference evidence="22" key="1">
    <citation type="submission" date="2023-03" db="UniProtKB">
        <authorList>
            <consortium name="Ensembl"/>
        </authorList>
    </citation>
    <scope>IDENTIFICATION</scope>
</reference>
<feature type="binding site" evidence="19">
    <location>
        <position position="336"/>
    </location>
    <ligand>
        <name>FAD</name>
        <dbReference type="ChEBI" id="CHEBI:57692"/>
    </ligand>
</feature>
<comment type="catalytic activity">
    <reaction evidence="14">
        <text>a secondary aliphatic amine + O2 + H2O = a primary amine + an aldehyde + H2O2</text>
        <dbReference type="Rhea" id="RHEA:26414"/>
        <dbReference type="ChEBI" id="CHEBI:15377"/>
        <dbReference type="ChEBI" id="CHEBI:15379"/>
        <dbReference type="ChEBI" id="CHEBI:16240"/>
        <dbReference type="ChEBI" id="CHEBI:17478"/>
        <dbReference type="ChEBI" id="CHEBI:58855"/>
        <dbReference type="ChEBI" id="CHEBI:65296"/>
        <dbReference type="EC" id="1.4.3.4"/>
    </reaction>
</comment>
<comment type="catalytic activity">
    <reaction evidence="11">
        <text>(R)-noradrenaline + O2 + H2O = (R)-3,4-dihydroxymandelaldehyde + H2O2 + NH4(+)</text>
        <dbReference type="Rhea" id="RHEA:69076"/>
        <dbReference type="ChEBI" id="CHEBI:15377"/>
        <dbReference type="ChEBI" id="CHEBI:15379"/>
        <dbReference type="ChEBI" id="CHEBI:16240"/>
        <dbReference type="ChEBI" id="CHEBI:28938"/>
        <dbReference type="ChEBI" id="CHEBI:72587"/>
        <dbReference type="ChEBI" id="CHEBI:180943"/>
    </reaction>
</comment>
<evidence type="ECO:0000256" key="9">
    <source>
        <dbReference type="ARBA" id="ARBA00045409"/>
    </source>
</evidence>
<evidence type="ECO:0000256" key="14">
    <source>
        <dbReference type="ARBA" id="ARBA00048448"/>
    </source>
</evidence>
<comment type="catalytic activity">
    <reaction evidence="17">
        <text>benzylamine + O2 + H2O = benzaldehyde + H2O2 + NH4(+)</text>
        <dbReference type="Rhea" id="RHEA:59424"/>
        <dbReference type="ChEBI" id="CHEBI:15377"/>
        <dbReference type="ChEBI" id="CHEBI:15379"/>
        <dbReference type="ChEBI" id="CHEBI:16240"/>
        <dbReference type="ChEBI" id="CHEBI:17169"/>
        <dbReference type="ChEBI" id="CHEBI:28938"/>
        <dbReference type="ChEBI" id="CHEBI:225238"/>
    </reaction>
    <physiologicalReaction direction="left-to-right" evidence="17">
        <dbReference type="Rhea" id="RHEA:59425"/>
    </physiologicalReaction>
</comment>
<comment type="function">
    <text evidence="9">Catalyzes the oxidative deamination of primary and some secondary amines such as neurotransmitters, and exogenous amines including the tertiary amine, neurotoxin 1-methyl-4-phenyl-1,2,3,6-tetrahydropyridine (MPTP), with concomitant reduction of oxygen to hydrogen peroxide and participates in the metabolism of neuroactive and vasoactive amines in the central nervous system and peripheral tissues. Preferentially degrades benzylamine and phenylethylamine.</text>
</comment>